<proteinExistence type="predicted"/>
<name>A0A922TBW2_9HYPH</name>
<keyword evidence="1" id="KW-0732">Signal</keyword>
<evidence type="ECO:0000313" key="3">
    <source>
        <dbReference type="Proteomes" id="UP000052167"/>
    </source>
</evidence>
<organism evidence="2 3">
    <name type="scientific">Pseudorhizobium pelagicum</name>
    <dbReference type="NCBI Taxonomy" id="1509405"/>
    <lineage>
        <taxon>Bacteria</taxon>
        <taxon>Pseudomonadati</taxon>
        <taxon>Pseudomonadota</taxon>
        <taxon>Alphaproteobacteria</taxon>
        <taxon>Hyphomicrobiales</taxon>
        <taxon>Rhizobiaceae</taxon>
        <taxon>Rhizobium/Agrobacterium group</taxon>
        <taxon>Pseudorhizobium</taxon>
    </lineage>
</organism>
<protein>
    <submittedName>
        <fullName evidence="2">Uncharacterized protein</fullName>
    </submittedName>
</protein>
<reference evidence="2 3" key="1">
    <citation type="submission" date="2014-06" db="EMBL/GenBank/DDBJ databases">
        <title>Rhizobium pelagicum/R2-400B4.</title>
        <authorList>
            <person name="Kimes N.E."/>
            <person name="Lopez-Perez M."/>
        </authorList>
    </citation>
    <scope>NUCLEOTIDE SEQUENCE [LARGE SCALE GENOMIC DNA]</scope>
    <source>
        <strain evidence="2 3">R2-400B4</strain>
    </source>
</reference>
<dbReference type="Proteomes" id="UP000052167">
    <property type="component" value="Unassembled WGS sequence"/>
</dbReference>
<feature type="signal peptide" evidence="1">
    <location>
        <begin position="1"/>
        <end position="25"/>
    </location>
</feature>
<comment type="caution">
    <text evidence="2">The sequence shown here is derived from an EMBL/GenBank/DDBJ whole genome shotgun (WGS) entry which is preliminary data.</text>
</comment>
<accession>A0A922TBW2</accession>
<dbReference type="EMBL" id="JOKJ01000004">
    <property type="protein sequence ID" value="KEQ10052.1"/>
    <property type="molecule type" value="Genomic_DNA"/>
</dbReference>
<sequence length="120" mass="13010">MIKKQLLAGALASTLLAAMALPVAASGNDWQNDYRGHGARGHGHPDSRKLGRSIGYTTPVTHVRGVGTFSRSVWVIHGIEKTSRPQPAPIAKIIQVDDRYFRRSDPCSYESGVCVIRAAN</sequence>
<keyword evidence="3" id="KW-1185">Reference proteome</keyword>
<dbReference type="OrthoDB" id="8417870at2"/>
<evidence type="ECO:0000256" key="1">
    <source>
        <dbReference type="SAM" id="SignalP"/>
    </source>
</evidence>
<dbReference type="AlphaFoldDB" id="A0A922TBW2"/>
<dbReference type="RefSeq" id="WP_037164819.1">
    <property type="nucleotide sequence ID" value="NZ_CAJXID010000005.1"/>
</dbReference>
<evidence type="ECO:0000313" key="2">
    <source>
        <dbReference type="EMBL" id="KEQ10052.1"/>
    </source>
</evidence>
<gene>
    <name evidence="2" type="ORF">GV68_18795</name>
</gene>
<feature type="chain" id="PRO_5038008347" evidence="1">
    <location>
        <begin position="26"/>
        <end position="120"/>
    </location>
</feature>